<proteinExistence type="predicted"/>
<reference evidence="1" key="1">
    <citation type="submission" date="2014-09" db="EMBL/GenBank/DDBJ databases">
        <authorList>
            <person name="Magalhaes I.L.F."/>
            <person name="Oliveira U."/>
            <person name="Santos F.R."/>
            <person name="Vidigal T.H.D.A."/>
            <person name="Brescovit A.D."/>
            <person name="Santos A.J."/>
        </authorList>
    </citation>
    <scope>NUCLEOTIDE SEQUENCE</scope>
    <source>
        <tissue evidence="1">Shoot tissue taken approximately 20 cm above the soil surface</tissue>
    </source>
</reference>
<organism evidence="1">
    <name type="scientific">Arundo donax</name>
    <name type="common">Giant reed</name>
    <name type="synonym">Donax arundinaceus</name>
    <dbReference type="NCBI Taxonomy" id="35708"/>
    <lineage>
        <taxon>Eukaryota</taxon>
        <taxon>Viridiplantae</taxon>
        <taxon>Streptophyta</taxon>
        <taxon>Embryophyta</taxon>
        <taxon>Tracheophyta</taxon>
        <taxon>Spermatophyta</taxon>
        <taxon>Magnoliopsida</taxon>
        <taxon>Liliopsida</taxon>
        <taxon>Poales</taxon>
        <taxon>Poaceae</taxon>
        <taxon>PACMAD clade</taxon>
        <taxon>Arundinoideae</taxon>
        <taxon>Arundineae</taxon>
        <taxon>Arundo</taxon>
    </lineage>
</organism>
<dbReference type="AlphaFoldDB" id="A0A0A9A310"/>
<dbReference type="EMBL" id="GBRH01254500">
    <property type="protein sequence ID" value="JAD43395.1"/>
    <property type="molecule type" value="Transcribed_RNA"/>
</dbReference>
<sequence length="27" mass="3121">MGLNHMNSIKWLKRGLKHQCNSGPRTL</sequence>
<name>A0A0A9A310_ARUDO</name>
<reference evidence="1" key="2">
    <citation type="journal article" date="2015" name="Data Brief">
        <title>Shoot transcriptome of the giant reed, Arundo donax.</title>
        <authorList>
            <person name="Barrero R.A."/>
            <person name="Guerrero F.D."/>
            <person name="Moolhuijzen P."/>
            <person name="Goolsby J.A."/>
            <person name="Tidwell J."/>
            <person name="Bellgard S.E."/>
            <person name="Bellgard M.I."/>
        </authorList>
    </citation>
    <scope>NUCLEOTIDE SEQUENCE</scope>
    <source>
        <tissue evidence="1">Shoot tissue taken approximately 20 cm above the soil surface</tissue>
    </source>
</reference>
<evidence type="ECO:0000313" key="1">
    <source>
        <dbReference type="EMBL" id="JAD43395.1"/>
    </source>
</evidence>
<protein>
    <submittedName>
        <fullName evidence="1">Uncharacterized protein</fullName>
    </submittedName>
</protein>
<accession>A0A0A9A310</accession>